<gene>
    <name evidence="5" type="ORF">DES51_107200</name>
</gene>
<keyword evidence="1" id="KW-0805">Transcription regulation</keyword>
<comment type="caution">
    <text evidence="5">The sequence shown here is derived from an EMBL/GenBank/DDBJ whole genome shotgun (WGS) entry which is preliminary data.</text>
</comment>
<dbReference type="Pfam" id="PF12833">
    <property type="entry name" value="HTH_18"/>
    <property type="match status" value="1"/>
</dbReference>
<evidence type="ECO:0000259" key="4">
    <source>
        <dbReference type="PROSITE" id="PS01124"/>
    </source>
</evidence>
<dbReference type="InterPro" id="IPR013096">
    <property type="entry name" value="Cupin_2"/>
</dbReference>
<evidence type="ECO:0000256" key="1">
    <source>
        <dbReference type="ARBA" id="ARBA00023015"/>
    </source>
</evidence>
<proteinExistence type="predicted"/>
<feature type="domain" description="HTH araC/xylS-type" evidence="4">
    <location>
        <begin position="228"/>
        <end position="325"/>
    </location>
</feature>
<evidence type="ECO:0000256" key="2">
    <source>
        <dbReference type="ARBA" id="ARBA00023125"/>
    </source>
</evidence>
<keyword evidence="6" id="KW-1185">Reference proteome</keyword>
<dbReference type="PROSITE" id="PS00041">
    <property type="entry name" value="HTH_ARAC_FAMILY_1"/>
    <property type="match status" value="1"/>
</dbReference>
<evidence type="ECO:0000313" key="5">
    <source>
        <dbReference type="EMBL" id="PXX78659.1"/>
    </source>
</evidence>
<dbReference type="InterPro" id="IPR018062">
    <property type="entry name" value="HTH_AraC-typ_CS"/>
</dbReference>
<keyword evidence="3" id="KW-0804">Transcription</keyword>
<dbReference type="GO" id="GO:0043565">
    <property type="term" value="F:sequence-specific DNA binding"/>
    <property type="evidence" value="ECO:0007669"/>
    <property type="project" value="InterPro"/>
</dbReference>
<dbReference type="AlphaFoldDB" id="A0A318KLL0"/>
<dbReference type="InterPro" id="IPR009057">
    <property type="entry name" value="Homeodomain-like_sf"/>
</dbReference>
<dbReference type="OrthoDB" id="9816335at2"/>
<dbReference type="SUPFAM" id="SSF51182">
    <property type="entry name" value="RmlC-like cupins"/>
    <property type="match status" value="1"/>
</dbReference>
<dbReference type="Gene3D" id="1.10.10.60">
    <property type="entry name" value="Homeodomain-like"/>
    <property type="match status" value="2"/>
</dbReference>
<sequence length="331" mass="39177">MNIKKLEASLFELTKSEQYHQGHDPLTLSERYKNIQKINYQDRSMYLFTFNSLFENKYVIVNKESRFTFIPEHIHTVIEFIYVYSGKCTQTIDGKKVFMEQGDICMLDTNVPHSIAYLNEEDIIISIEIRKEYLTQGFLNRLGDNGIINSFLLNSLSSNAKHDQYLLFKKQEDNQIHTIIQNILCEHYEPIFCSDKVIDAYMILLFCEILRKYKNQQMNEKKNKNHLMSILNYIEDHCFTTSLQDTADVFGFTPQYLSSYIKKGTGKSFKELIILQRMCQACFYLSNTEMPIYEIANKVGYDNLGFFYKKFEAIYKMTPQKYRELKYDSLL</sequence>
<dbReference type="SUPFAM" id="SSF46689">
    <property type="entry name" value="Homeodomain-like"/>
    <property type="match status" value="1"/>
</dbReference>
<dbReference type="PANTHER" id="PTHR43280:SF28">
    <property type="entry name" value="HTH-TYPE TRANSCRIPTIONAL ACTIVATOR RHAS"/>
    <property type="match status" value="1"/>
</dbReference>
<evidence type="ECO:0000256" key="3">
    <source>
        <dbReference type="ARBA" id="ARBA00023163"/>
    </source>
</evidence>
<dbReference type="InterPro" id="IPR018060">
    <property type="entry name" value="HTH_AraC"/>
</dbReference>
<dbReference type="InterPro" id="IPR011051">
    <property type="entry name" value="RmlC_Cupin_sf"/>
</dbReference>
<dbReference type="RefSeq" id="WP_022939135.1">
    <property type="nucleotide sequence ID" value="NZ_CABKRQ010000008.1"/>
</dbReference>
<organism evidence="5 6">
    <name type="scientific">Dielma fastidiosa</name>
    <dbReference type="NCBI Taxonomy" id="1034346"/>
    <lineage>
        <taxon>Bacteria</taxon>
        <taxon>Bacillati</taxon>
        <taxon>Bacillota</taxon>
        <taxon>Erysipelotrichia</taxon>
        <taxon>Erysipelotrichales</taxon>
        <taxon>Erysipelotrichaceae</taxon>
        <taxon>Dielma</taxon>
    </lineage>
</organism>
<dbReference type="GO" id="GO:0003700">
    <property type="term" value="F:DNA-binding transcription factor activity"/>
    <property type="evidence" value="ECO:0007669"/>
    <property type="project" value="InterPro"/>
</dbReference>
<dbReference type="Proteomes" id="UP000247612">
    <property type="component" value="Unassembled WGS sequence"/>
</dbReference>
<dbReference type="Gene3D" id="2.60.120.10">
    <property type="entry name" value="Jelly Rolls"/>
    <property type="match status" value="1"/>
</dbReference>
<dbReference type="PROSITE" id="PS01124">
    <property type="entry name" value="HTH_ARAC_FAMILY_2"/>
    <property type="match status" value="1"/>
</dbReference>
<evidence type="ECO:0000313" key="6">
    <source>
        <dbReference type="Proteomes" id="UP000247612"/>
    </source>
</evidence>
<dbReference type="SMART" id="SM00342">
    <property type="entry name" value="HTH_ARAC"/>
    <property type="match status" value="1"/>
</dbReference>
<protein>
    <submittedName>
        <fullName evidence="5">Helix-turn-helix protein</fullName>
    </submittedName>
</protein>
<dbReference type="InterPro" id="IPR014710">
    <property type="entry name" value="RmlC-like_jellyroll"/>
</dbReference>
<dbReference type="EMBL" id="QJKH01000007">
    <property type="protein sequence ID" value="PXX78659.1"/>
    <property type="molecule type" value="Genomic_DNA"/>
</dbReference>
<dbReference type="STRING" id="1034346.GCA_000313565_02852"/>
<accession>A0A318KLL0</accession>
<keyword evidence="2" id="KW-0238">DNA-binding</keyword>
<reference evidence="5 6" key="1">
    <citation type="submission" date="2018-05" db="EMBL/GenBank/DDBJ databases">
        <title>Genomic Encyclopedia of Type Strains, Phase IV (KMG-IV): sequencing the most valuable type-strain genomes for metagenomic binning, comparative biology and taxonomic classification.</title>
        <authorList>
            <person name="Goeker M."/>
        </authorList>
    </citation>
    <scope>NUCLEOTIDE SEQUENCE [LARGE SCALE GENOMIC DNA]</scope>
    <source>
        <strain evidence="5 6">JC118</strain>
    </source>
</reference>
<name>A0A318KLL0_9FIRM</name>
<dbReference type="Pfam" id="PF07883">
    <property type="entry name" value="Cupin_2"/>
    <property type="match status" value="1"/>
</dbReference>
<dbReference type="PANTHER" id="PTHR43280">
    <property type="entry name" value="ARAC-FAMILY TRANSCRIPTIONAL REGULATOR"/>
    <property type="match status" value="1"/>
</dbReference>